<sequence>MPITSESVVFSEISSLYAVAGMGDKRPSGLPFLQNVEEEIALANAWTKARRGHRDPAEMQSCKDLHGVDEWASESSIPYRASDHRELLDKIRQTVKQNIPSPSPSAAETSIPCISGKDYHRCGRGIDEPSYRWAFTQLKKDTSFTVEQVNSAMVSPTQVDMAEVGTPVVIVPITDKGRGTYGKGLPGCQGVRGVVNLPFERAVLRL</sequence>
<organism evidence="1 2">
    <name type="scientific">Vermiconidia calcicola</name>
    <dbReference type="NCBI Taxonomy" id="1690605"/>
    <lineage>
        <taxon>Eukaryota</taxon>
        <taxon>Fungi</taxon>
        <taxon>Dikarya</taxon>
        <taxon>Ascomycota</taxon>
        <taxon>Pezizomycotina</taxon>
        <taxon>Dothideomycetes</taxon>
        <taxon>Dothideomycetidae</taxon>
        <taxon>Mycosphaerellales</taxon>
        <taxon>Extremaceae</taxon>
        <taxon>Vermiconidia</taxon>
    </lineage>
</organism>
<comment type="caution">
    <text evidence="1">The sequence shown here is derived from an EMBL/GenBank/DDBJ whole genome shotgun (WGS) entry which is preliminary data.</text>
</comment>
<evidence type="ECO:0000313" key="2">
    <source>
        <dbReference type="Proteomes" id="UP001281147"/>
    </source>
</evidence>
<proteinExistence type="predicted"/>
<accession>A0ACC3NH36</accession>
<keyword evidence="2" id="KW-1185">Reference proteome</keyword>
<dbReference type="EMBL" id="JAUTXU010000045">
    <property type="protein sequence ID" value="KAK3715954.1"/>
    <property type="molecule type" value="Genomic_DNA"/>
</dbReference>
<name>A0ACC3NH36_9PEZI</name>
<reference evidence="1" key="1">
    <citation type="submission" date="2023-07" db="EMBL/GenBank/DDBJ databases">
        <title>Black Yeasts Isolated from many extreme environments.</title>
        <authorList>
            <person name="Coleine C."/>
            <person name="Stajich J.E."/>
            <person name="Selbmann L."/>
        </authorList>
    </citation>
    <scope>NUCLEOTIDE SEQUENCE</scope>
    <source>
        <strain evidence="1">CCFEE 5714</strain>
    </source>
</reference>
<gene>
    <name evidence="1" type="ORF">LTR37_006684</name>
</gene>
<evidence type="ECO:0000313" key="1">
    <source>
        <dbReference type="EMBL" id="KAK3715954.1"/>
    </source>
</evidence>
<dbReference type="Proteomes" id="UP001281147">
    <property type="component" value="Unassembled WGS sequence"/>
</dbReference>
<protein>
    <submittedName>
        <fullName evidence="1">Uncharacterized protein</fullName>
    </submittedName>
</protein>